<dbReference type="Gene3D" id="3.20.20.150">
    <property type="entry name" value="Divalent-metal-dependent TIM barrel enzymes"/>
    <property type="match status" value="1"/>
</dbReference>
<dbReference type="InterPro" id="IPR050417">
    <property type="entry name" value="Sugar_Epim/Isomerase"/>
</dbReference>
<name>A0A517PRP3_9PLAN</name>
<evidence type="ECO:0000259" key="3">
    <source>
        <dbReference type="Pfam" id="PF01261"/>
    </source>
</evidence>
<accession>A0A517PRP3</accession>
<evidence type="ECO:0000313" key="5">
    <source>
        <dbReference type="Proteomes" id="UP000320421"/>
    </source>
</evidence>
<dbReference type="OrthoDB" id="9782669at2"/>
<dbReference type="InterPro" id="IPR036237">
    <property type="entry name" value="Xyl_isomerase-like_sf"/>
</dbReference>
<evidence type="ECO:0000313" key="4">
    <source>
        <dbReference type="EMBL" id="QDT22045.1"/>
    </source>
</evidence>
<keyword evidence="5" id="KW-1185">Reference proteome</keyword>
<evidence type="ECO:0000256" key="1">
    <source>
        <dbReference type="ARBA" id="ARBA00023235"/>
    </source>
</evidence>
<dbReference type="AlphaFoldDB" id="A0A517PRP3"/>
<dbReference type="InterPro" id="IPR006311">
    <property type="entry name" value="TAT_signal"/>
</dbReference>
<dbReference type="PANTHER" id="PTHR43489">
    <property type="entry name" value="ISOMERASE"/>
    <property type="match status" value="1"/>
</dbReference>
<proteinExistence type="predicted"/>
<reference evidence="4 5" key="1">
    <citation type="submission" date="2019-02" db="EMBL/GenBank/DDBJ databases">
        <title>Deep-cultivation of Planctomycetes and their phenomic and genomic characterization uncovers novel biology.</title>
        <authorList>
            <person name="Wiegand S."/>
            <person name="Jogler M."/>
            <person name="Boedeker C."/>
            <person name="Pinto D."/>
            <person name="Vollmers J."/>
            <person name="Rivas-Marin E."/>
            <person name="Kohn T."/>
            <person name="Peeters S.H."/>
            <person name="Heuer A."/>
            <person name="Rast P."/>
            <person name="Oberbeckmann S."/>
            <person name="Bunk B."/>
            <person name="Jeske O."/>
            <person name="Meyerdierks A."/>
            <person name="Storesund J.E."/>
            <person name="Kallscheuer N."/>
            <person name="Luecker S."/>
            <person name="Lage O.M."/>
            <person name="Pohl T."/>
            <person name="Merkel B.J."/>
            <person name="Hornburger P."/>
            <person name="Mueller R.-W."/>
            <person name="Bruemmer F."/>
            <person name="Labrenz M."/>
            <person name="Spormann A.M."/>
            <person name="Op den Camp H."/>
            <person name="Overmann J."/>
            <person name="Amann R."/>
            <person name="Jetten M.S.M."/>
            <person name="Mascher T."/>
            <person name="Medema M.H."/>
            <person name="Devos D.P."/>
            <person name="Kaster A.-K."/>
            <person name="Ovreas L."/>
            <person name="Rohde M."/>
            <person name="Galperin M.Y."/>
            <person name="Jogler C."/>
        </authorList>
    </citation>
    <scope>NUCLEOTIDE SEQUENCE [LARGE SCALE GENOMIC DNA]</scope>
    <source>
        <strain evidence="4 5">HG66A1</strain>
    </source>
</reference>
<sequence length="306" mass="33531" precursor="true">MPTSDFLSRRQFVLLAAAAAASHPLLAQGAKSEEGYLNGRLYKTLKIGMVRAGDSLEEKFALAKEAGFDGIELNTPGIDVKEVNAAIKATGLPVDGSVNAGHWNVRHTDPDPKVRAKALDSLKEALRQTHAVGGNTVLLVVGKGSDGPEEEIWKRSIDNISQAIPLAAELGVPIAVENVWNQFCYDHEGDHKQTAEKFVKYIDEFDSPWVGMQFDIGNHWKYGSMGDWIRQLNKRIIKLDLKGFSREMGKFTKIGEGDLDWADVRKALAEIKYAGWAAAEVAGGDLARLKEISANMDRVFGLTPQS</sequence>
<dbReference type="PROSITE" id="PS51318">
    <property type="entry name" value="TAT"/>
    <property type="match status" value="1"/>
</dbReference>
<organism evidence="4 5">
    <name type="scientific">Gimesia chilikensis</name>
    <dbReference type="NCBI Taxonomy" id="2605989"/>
    <lineage>
        <taxon>Bacteria</taxon>
        <taxon>Pseudomonadati</taxon>
        <taxon>Planctomycetota</taxon>
        <taxon>Planctomycetia</taxon>
        <taxon>Planctomycetales</taxon>
        <taxon>Planctomycetaceae</taxon>
        <taxon>Gimesia</taxon>
    </lineage>
</organism>
<dbReference type="GO" id="GO:0016853">
    <property type="term" value="F:isomerase activity"/>
    <property type="evidence" value="ECO:0007669"/>
    <property type="project" value="UniProtKB-KW"/>
</dbReference>
<gene>
    <name evidence="4" type="ORF">HG66A1_38510</name>
</gene>
<dbReference type="Proteomes" id="UP000320421">
    <property type="component" value="Chromosome"/>
</dbReference>
<dbReference type="Pfam" id="PF01261">
    <property type="entry name" value="AP_endonuc_2"/>
    <property type="match status" value="1"/>
</dbReference>
<dbReference type="SUPFAM" id="SSF51658">
    <property type="entry name" value="Xylose isomerase-like"/>
    <property type="match status" value="1"/>
</dbReference>
<feature type="chain" id="PRO_5021776707" evidence="2">
    <location>
        <begin position="28"/>
        <end position="306"/>
    </location>
</feature>
<protein>
    <submittedName>
        <fullName evidence="4">Fructoselysine 3-epimerase</fullName>
    </submittedName>
</protein>
<dbReference type="RefSeq" id="WP_145187279.1">
    <property type="nucleotide sequence ID" value="NZ_CP036266.1"/>
</dbReference>
<dbReference type="EMBL" id="CP036266">
    <property type="protein sequence ID" value="QDT22045.1"/>
    <property type="molecule type" value="Genomic_DNA"/>
</dbReference>
<dbReference type="PANTHER" id="PTHR43489:SF7">
    <property type="entry name" value="3-DEHYDRO-D-GULOSIDE 4-EPIMERASE-RELATED"/>
    <property type="match status" value="1"/>
</dbReference>
<feature type="domain" description="Xylose isomerase-like TIM barrel" evidence="3">
    <location>
        <begin position="60"/>
        <end position="284"/>
    </location>
</feature>
<dbReference type="InterPro" id="IPR013022">
    <property type="entry name" value="Xyl_isomerase-like_TIM-brl"/>
</dbReference>
<keyword evidence="1" id="KW-0413">Isomerase</keyword>
<keyword evidence="2" id="KW-0732">Signal</keyword>
<evidence type="ECO:0000256" key="2">
    <source>
        <dbReference type="SAM" id="SignalP"/>
    </source>
</evidence>
<feature type="signal peptide" evidence="2">
    <location>
        <begin position="1"/>
        <end position="27"/>
    </location>
</feature>